<evidence type="ECO:0000256" key="4">
    <source>
        <dbReference type="ARBA" id="ARBA00023002"/>
    </source>
</evidence>
<evidence type="ECO:0000313" key="9">
    <source>
        <dbReference type="EMBL" id="MFC0679776.1"/>
    </source>
</evidence>
<evidence type="ECO:0000259" key="7">
    <source>
        <dbReference type="Pfam" id="PF01077"/>
    </source>
</evidence>
<dbReference type="Gene3D" id="3.90.480.20">
    <property type="match status" value="1"/>
</dbReference>
<dbReference type="EMBL" id="JBHLTG010000004">
    <property type="protein sequence ID" value="MFC0679776.1"/>
    <property type="molecule type" value="Genomic_DNA"/>
</dbReference>
<keyword evidence="6" id="KW-0411">Iron-sulfur</keyword>
<dbReference type="InterPro" id="IPR051329">
    <property type="entry name" value="NIR_SIR_4Fe-4S"/>
</dbReference>
<dbReference type="InterPro" id="IPR045854">
    <property type="entry name" value="NO2/SO3_Rdtase_4Fe4S_sf"/>
</dbReference>
<dbReference type="Proteomes" id="UP001589896">
    <property type="component" value="Unassembled WGS sequence"/>
</dbReference>
<keyword evidence="3" id="KW-0479">Metal-binding</keyword>
<feature type="domain" description="Nitrite/Sulfite reductase ferredoxin-like" evidence="8">
    <location>
        <begin position="336"/>
        <end position="401"/>
    </location>
</feature>
<protein>
    <submittedName>
        <fullName evidence="9">Precorrin-3B synthase</fullName>
        <ecNumber evidence="9">1.14.13.83</ecNumber>
    </submittedName>
</protein>
<feature type="domain" description="Nitrite/sulphite reductase 4Fe-4S" evidence="7">
    <location>
        <begin position="164"/>
        <end position="308"/>
    </location>
</feature>
<evidence type="ECO:0000259" key="8">
    <source>
        <dbReference type="Pfam" id="PF03460"/>
    </source>
</evidence>
<dbReference type="InterPro" id="IPR005117">
    <property type="entry name" value="NiRdtase/SiRdtase_haem-b_fer"/>
</dbReference>
<dbReference type="PANTHER" id="PTHR32439:SF9">
    <property type="entry name" value="BLR3264 PROTEIN"/>
    <property type="match status" value="1"/>
</dbReference>
<dbReference type="Pfam" id="PF03460">
    <property type="entry name" value="NIR_SIR_ferr"/>
    <property type="match status" value="2"/>
</dbReference>
<gene>
    <name evidence="9" type="primary">cobG</name>
    <name evidence="9" type="ORF">ACFFGH_18200</name>
</gene>
<reference evidence="9 10" key="1">
    <citation type="submission" date="2024-09" db="EMBL/GenBank/DDBJ databases">
        <authorList>
            <person name="Sun Q."/>
            <person name="Mori K."/>
        </authorList>
    </citation>
    <scope>NUCLEOTIDE SEQUENCE [LARGE SCALE GENOMIC DNA]</scope>
    <source>
        <strain evidence="9 10">KCTC 23076</strain>
    </source>
</reference>
<evidence type="ECO:0000256" key="1">
    <source>
        <dbReference type="ARBA" id="ARBA00022485"/>
    </source>
</evidence>
<dbReference type="NCBIfam" id="TIGR02435">
    <property type="entry name" value="CobG"/>
    <property type="match status" value="1"/>
</dbReference>
<organism evidence="9 10">
    <name type="scientific">Lysobacter korlensis</name>
    <dbReference type="NCBI Taxonomy" id="553636"/>
    <lineage>
        <taxon>Bacteria</taxon>
        <taxon>Pseudomonadati</taxon>
        <taxon>Pseudomonadota</taxon>
        <taxon>Gammaproteobacteria</taxon>
        <taxon>Lysobacterales</taxon>
        <taxon>Lysobacteraceae</taxon>
        <taxon>Lysobacter</taxon>
    </lineage>
</organism>
<dbReference type="SUPFAM" id="SSF56014">
    <property type="entry name" value="Nitrite and sulphite reductase 4Fe-4S domain-like"/>
    <property type="match status" value="2"/>
</dbReference>
<comment type="caution">
    <text evidence="9">The sequence shown here is derived from an EMBL/GenBank/DDBJ whole genome shotgun (WGS) entry which is preliminary data.</text>
</comment>
<evidence type="ECO:0000256" key="5">
    <source>
        <dbReference type="ARBA" id="ARBA00023004"/>
    </source>
</evidence>
<evidence type="ECO:0000256" key="6">
    <source>
        <dbReference type="ARBA" id="ARBA00023014"/>
    </source>
</evidence>
<evidence type="ECO:0000256" key="3">
    <source>
        <dbReference type="ARBA" id="ARBA00022723"/>
    </source>
</evidence>
<proteinExistence type="predicted"/>
<dbReference type="PANTHER" id="PTHR32439">
    <property type="entry name" value="FERREDOXIN--NITRITE REDUCTASE, CHLOROPLASTIC"/>
    <property type="match status" value="1"/>
</dbReference>
<dbReference type="InterPro" id="IPR012798">
    <property type="entry name" value="Cbl_synth_CobG-like"/>
</dbReference>
<dbReference type="GO" id="GO:0043818">
    <property type="term" value="F:precorrin-3B synthase activity"/>
    <property type="evidence" value="ECO:0007669"/>
    <property type="project" value="UniProtKB-EC"/>
</dbReference>
<evidence type="ECO:0000256" key="2">
    <source>
        <dbReference type="ARBA" id="ARBA00022617"/>
    </source>
</evidence>
<sequence>MPLARPFRRHIHLSKAAIRGTQSQLSTRQQRRTARWSEPLDYRPAGQRNQMDAIRRGGDMSARSRSGCPSLHRIVDAVDGGLCRIKLPGGELLAAQAAAIADCARRHGSGVIEFTNRANLQLRGIRRTDEDALIDALTAAGLGPLRTQGTDAGTVDPTATSARDDRRNVMISPTAGIDPQALLDTRPLADELLRAMQLEPGFDALSPKFAILIDGGEGLAELDHPHDIWLAALPAASGARFAVGLAGTPPSHRDDGSLVGVVEEAHAAATVIALTHAFLELRQAEIGRMRELVAHTGADAIVEHAQARARIASASQADLGNWRRRGVDSASRLGAHPQRDGAYCYVGFQPPLGRIDADRLDRLAELSREAGCSRLRLTPWQGALLPDVEPGRVAMTLSRLRDLDLICDAQQPLARLIACAGSTGCARSPVDTKADAMVLAAGVLPPGMVHVSGCPRSCAAPTAAAYTLLAVAPHLYDLYRRDDRPGLGQCIAHRLSIQEAAVVLRAVGQETVDA</sequence>
<dbReference type="Gene3D" id="3.30.413.10">
    <property type="entry name" value="Sulfite Reductase Hemoprotein, domain 1"/>
    <property type="match status" value="2"/>
</dbReference>
<evidence type="ECO:0000313" key="10">
    <source>
        <dbReference type="Proteomes" id="UP001589896"/>
    </source>
</evidence>
<dbReference type="Pfam" id="PF01077">
    <property type="entry name" value="NIR_SIR"/>
    <property type="match status" value="1"/>
</dbReference>
<keyword evidence="4 9" id="KW-0560">Oxidoreductase</keyword>
<dbReference type="InterPro" id="IPR036136">
    <property type="entry name" value="Nit/Sulf_reduc_fer-like_dom_sf"/>
</dbReference>
<dbReference type="SUPFAM" id="SSF55124">
    <property type="entry name" value="Nitrite/Sulfite reductase N-terminal domain-like"/>
    <property type="match status" value="2"/>
</dbReference>
<accession>A0ABV6RS16</accession>
<name>A0ABV6RS16_9GAMM</name>
<keyword evidence="1" id="KW-0004">4Fe-4S</keyword>
<keyword evidence="2" id="KW-0349">Heme</keyword>
<dbReference type="InterPro" id="IPR006067">
    <property type="entry name" value="NO2/SO3_Rdtase_4Fe4S_dom"/>
</dbReference>
<dbReference type="RefSeq" id="WP_386670849.1">
    <property type="nucleotide sequence ID" value="NZ_JBHLTG010000004.1"/>
</dbReference>
<feature type="domain" description="Nitrite/Sulfite reductase ferredoxin-like" evidence="8">
    <location>
        <begin position="83"/>
        <end position="139"/>
    </location>
</feature>
<keyword evidence="10" id="KW-1185">Reference proteome</keyword>
<keyword evidence="5" id="KW-0408">Iron</keyword>
<dbReference type="Gene3D" id="3.90.480.10">
    <property type="entry name" value="Sulfite Reductase Hemoprotein,Domain 2"/>
    <property type="match status" value="1"/>
</dbReference>
<dbReference type="EC" id="1.14.13.83" evidence="9"/>